<keyword evidence="2" id="KW-1185">Reference proteome</keyword>
<evidence type="ECO:0000313" key="1">
    <source>
        <dbReference type="EMBL" id="AZZ65729.2"/>
    </source>
</evidence>
<organism evidence="1 2">
    <name type="scientific">Metamycoplasma phocicerebrale</name>
    <dbReference type="NCBI Taxonomy" id="142649"/>
    <lineage>
        <taxon>Bacteria</taxon>
        <taxon>Bacillati</taxon>
        <taxon>Mycoplasmatota</taxon>
        <taxon>Mycoplasmoidales</taxon>
        <taxon>Metamycoplasmataceae</taxon>
        <taxon>Metamycoplasma</taxon>
    </lineage>
</organism>
<accession>A0A3Q9VAG3</accession>
<reference evidence="1" key="1">
    <citation type="submission" date="2019-03" db="EMBL/GenBank/DDBJ databases">
        <title>Draft Sequence and Annotation of the Mycoplasma phocicerebrale Strain 1049T Genome.</title>
        <authorList>
            <person name="Frasca S.Jr."/>
            <person name="Kutish G.F."/>
            <person name="Castellanos Gell J."/>
            <person name="Michaels D.L."/>
            <person name="Brown D.R."/>
        </authorList>
    </citation>
    <scope>NUCLEOTIDE SEQUENCE</scope>
    <source>
        <strain evidence="1">1049</strain>
    </source>
</reference>
<dbReference type="KEGG" id="mphc:DMC14_002985"/>
<proteinExistence type="predicted"/>
<name>A0A3Q9VAG3_9BACT</name>
<protein>
    <recommendedName>
        <fullName evidence="3">DUF1934 family protein</fullName>
    </recommendedName>
</protein>
<evidence type="ECO:0008006" key="3">
    <source>
        <dbReference type="Google" id="ProtNLM"/>
    </source>
</evidence>
<dbReference type="OrthoDB" id="398766at2"/>
<sequence length="127" mass="15049">MQLKYKLESEIDGEKNTIIETKYVDYIESTDGKFINIEFVDDKLMKCVLKASLDEIRVSYSNQNLNMIKNTYIRNQFKLSEKEVFELEVYLINVHIDSQIITFTYDFLQNKNIIVRNTASFIIKESK</sequence>
<gene>
    <name evidence="1" type="ORF">DMC14_002985</name>
</gene>
<evidence type="ECO:0000313" key="2">
    <source>
        <dbReference type="Proteomes" id="UP000256585"/>
    </source>
</evidence>
<dbReference type="RefSeq" id="WP_137412659.1">
    <property type="nucleotide sequence ID" value="NZ_CP033058.2"/>
</dbReference>
<dbReference type="Proteomes" id="UP000256585">
    <property type="component" value="Chromosome"/>
</dbReference>
<dbReference type="AlphaFoldDB" id="A0A3Q9VAG3"/>
<dbReference type="EMBL" id="CP033058">
    <property type="protein sequence ID" value="AZZ65729.2"/>
    <property type="molecule type" value="Genomic_DNA"/>
</dbReference>